<reference evidence="4" key="1">
    <citation type="submission" date="2016-10" db="EMBL/GenBank/DDBJ databases">
        <authorList>
            <person name="Varghese N."/>
            <person name="Submissions S."/>
        </authorList>
    </citation>
    <scope>NUCLEOTIDE SEQUENCE [LARGE SCALE GENOMIC DNA]</scope>
    <source>
        <strain evidence="4">CGMCC 1.6963</strain>
    </source>
</reference>
<dbReference type="STRING" id="587636.SAMN05216199_0499"/>
<dbReference type="EMBL" id="FOHB01000014">
    <property type="protein sequence ID" value="SES49758.1"/>
    <property type="molecule type" value="Genomic_DNA"/>
</dbReference>
<dbReference type="InterPro" id="IPR044855">
    <property type="entry name" value="CoA-Trfase_III_dom3_sf"/>
</dbReference>
<protein>
    <submittedName>
        <fullName evidence="3">Formyl-CoA transferase</fullName>
    </submittedName>
</protein>
<keyword evidence="1 3" id="KW-0808">Transferase</keyword>
<dbReference type="PANTHER" id="PTHR48207:SF3">
    <property type="entry name" value="SUCCINATE--HYDROXYMETHYLGLUTARATE COA-TRANSFERASE"/>
    <property type="match status" value="1"/>
</dbReference>
<dbReference type="InterPro" id="IPR003673">
    <property type="entry name" value="CoA-Trfase_fam_III"/>
</dbReference>
<dbReference type="SUPFAM" id="SSF89796">
    <property type="entry name" value="CoA-transferase family III (CaiB/BaiF)"/>
    <property type="match status" value="1"/>
</dbReference>
<dbReference type="Gene3D" id="3.30.1540.10">
    <property type="entry name" value="formyl-coa transferase, domain 3"/>
    <property type="match status" value="1"/>
</dbReference>
<sequence length="405" mass="42337">MTAPLDGLLVADFSRVLAGPYATATLADLGAEVVKVERPGLGDDTRHWGPPWTATSSSYFESVNRSKRSVELDLKDPADLALARELAGRADVLVENHRSGALDRLGLGYAEVSRDNPGIVYCSVTGFGSGAGAEVPGYDFLVQAVGGLMSITGDPHGEPTKVGVALVDVLTGKDAVVGVLAALAERARTGQGQHVEVNLLSSLLGALANQAGAYLATGSSPTRMGNRHPSIAPYETLRCRDRSVALACGNDGQFRRLAEAVGVPHLADDPRFARNPDRVAHRDALVEALEDALGEDDADSWVKRIGDTGVPVGVVGDIGSAIALAESLDLGPTVDVGPGHPRQVRHPATYSRSTTRPMGAPPALGQHNDEIRAWLTRPAGSRPEAAGRTTEGTEPSTRHTEGDAP</sequence>
<organism evidence="3 4">
    <name type="scientific">Pedococcus cremeus</name>
    <dbReference type="NCBI Taxonomy" id="587636"/>
    <lineage>
        <taxon>Bacteria</taxon>
        <taxon>Bacillati</taxon>
        <taxon>Actinomycetota</taxon>
        <taxon>Actinomycetes</taxon>
        <taxon>Micrococcales</taxon>
        <taxon>Intrasporangiaceae</taxon>
        <taxon>Pedococcus</taxon>
    </lineage>
</organism>
<dbReference type="OrthoDB" id="9797653at2"/>
<evidence type="ECO:0000313" key="3">
    <source>
        <dbReference type="EMBL" id="SES49758.1"/>
    </source>
</evidence>
<feature type="region of interest" description="Disordered" evidence="2">
    <location>
        <begin position="335"/>
        <end position="405"/>
    </location>
</feature>
<dbReference type="InterPro" id="IPR050483">
    <property type="entry name" value="CoA-transferase_III_domain"/>
</dbReference>
<dbReference type="PANTHER" id="PTHR48207">
    <property type="entry name" value="SUCCINATE--HYDROXYMETHYLGLUTARATE COA-TRANSFERASE"/>
    <property type="match status" value="1"/>
</dbReference>
<feature type="compositionally biased region" description="Basic and acidic residues" evidence="2">
    <location>
        <begin position="396"/>
        <end position="405"/>
    </location>
</feature>
<dbReference type="Pfam" id="PF02515">
    <property type="entry name" value="CoA_transf_3"/>
    <property type="match status" value="1"/>
</dbReference>
<dbReference type="Gene3D" id="3.40.50.10540">
    <property type="entry name" value="Crotonobetainyl-coa:carnitine coa-transferase, domain 1"/>
    <property type="match status" value="1"/>
</dbReference>
<gene>
    <name evidence="3" type="ORF">SAMN05216199_0499</name>
</gene>
<dbReference type="AlphaFoldDB" id="A0A1H9XUB6"/>
<keyword evidence="4" id="KW-1185">Reference proteome</keyword>
<name>A0A1H9XUB6_9MICO</name>
<dbReference type="GO" id="GO:0008410">
    <property type="term" value="F:CoA-transferase activity"/>
    <property type="evidence" value="ECO:0007669"/>
    <property type="project" value="TreeGrafter"/>
</dbReference>
<proteinExistence type="predicted"/>
<dbReference type="InterPro" id="IPR023606">
    <property type="entry name" value="CoA-Trfase_III_dom_1_sf"/>
</dbReference>
<evidence type="ECO:0000256" key="2">
    <source>
        <dbReference type="SAM" id="MobiDB-lite"/>
    </source>
</evidence>
<evidence type="ECO:0000256" key="1">
    <source>
        <dbReference type="ARBA" id="ARBA00022679"/>
    </source>
</evidence>
<accession>A0A1H9XUB6</accession>
<dbReference type="Proteomes" id="UP000199019">
    <property type="component" value="Unassembled WGS sequence"/>
</dbReference>
<evidence type="ECO:0000313" key="4">
    <source>
        <dbReference type="Proteomes" id="UP000199019"/>
    </source>
</evidence>
<dbReference type="RefSeq" id="WP_091763209.1">
    <property type="nucleotide sequence ID" value="NZ_FOHB01000014.1"/>
</dbReference>